<dbReference type="AlphaFoldDB" id="A0AAP9Y5S4"/>
<dbReference type="PANTHER" id="PTHR43685">
    <property type="entry name" value="GLYCOSYLTRANSFERASE"/>
    <property type="match status" value="1"/>
</dbReference>
<sequence length="451" mass="47811">MSVEEARAADAMAASIWHVDRSACVTQLVSGDPSAPRALVLVRDHGRNSGFVEIDGTDHPEEDPRVAAVPPASARGWEEGAGADIDATVIMCTVGSSDMLEEAVRAILDQDHQRFTLVVVDNAPHTGLTREKLAGIDDTRLSIVSASRPGLSRARNRGVLAARGEVIVFTDDDAIVDSHWLTAMIDPFTASPYVAATTGIVLPLQQRYAPQRWFESRGGFPKDMTPRVWCAGDVPEGLDALGEKGNGGPLFPITTARVGAGVCMAMRRDVLMEVGPFDPALGAGTSTRGGEDLDMFARILATGDVIIHTPDALVHHRHRVDEAGLDKQIRGNGSGMAALLTKAVLAKPTLIGTLVARIPSVLSRIKPGSARVAGTESDVPGSLTASEIRGFLEGPFLYLSSHRRNKLSVPRRGGRDDAQRPARPAASEAVQEPATLVSSQETNAPEGNTDA</sequence>
<evidence type="ECO:0000313" key="3">
    <source>
        <dbReference type="EMBL" id="QQC43258.1"/>
    </source>
</evidence>
<dbReference type="SUPFAM" id="SSF53448">
    <property type="entry name" value="Nucleotide-diphospho-sugar transferases"/>
    <property type="match status" value="1"/>
</dbReference>
<dbReference type="Pfam" id="PF00535">
    <property type="entry name" value="Glycos_transf_2"/>
    <property type="match status" value="1"/>
</dbReference>
<feature type="domain" description="Glycosyltransferase 2-like" evidence="2">
    <location>
        <begin position="88"/>
        <end position="201"/>
    </location>
</feature>
<dbReference type="InterPro" id="IPR029044">
    <property type="entry name" value="Nucleotide-diphossugar_trans"/>
</dbReference>
<proteinExistence type="predicted"/>
<dbReference type="EMBL" id="CP066065">
    <property type="protein sequence ID" value="QQC43258.1"/>
    <property type="molecule type" value="Genomic_DNA"/>
</dbReference>
<organism evidence="3 4">
    <name type="scientific">Schaalia meyeri</name>
    <dbReference type="NCBI Taxonomy" id="52773"/>
    <lineage>
        <taxon>Bacteria</taxon>
        <taxon>Bacillati</taxon>
        <taxon>Actinomycetota</taxon>
        <taxon>Actinomycetes</taxon>
        <taxon>Actinomycetales</taxon>
        <taxon>Actinomycetaceae</taxon>
        <taxon>Schaalia</taxon>
    </lineage>
</organism>
<gene>
    <name evidence="3" type="ORF">I6H42_05455</name>
</gene>
<feature type="region of interest" description="Disordered" evidence="1">
    <location>
        <begin position="407"/>
        <end position="451"/>
    </location>
</feature>
<feature type="compositionally biased region" description="Polar residues" evidence="1">
    <location>
        <begin position="436"/>
        <end position="451"/>
    </location>
</feature>
<dbReference type="InterPro" id="IPR001173">
    <property type="entry name" value="Glyco_trans_2-like"/>
</dbReference>
<protein>
    <submittedName>
        <fullName evidence="3">Glycosyltransferase family 2 protein</fullName>
    </submittedName>
</protein>
<dbReference type="CDD" id="cd00761">
    <property type="entry name" value="Glyco_tranf_GTA_type"/>
    <property type="match status" value="1"/>
</dbReference>
<reference evidence="3 4" key="1">
    <citation type="submission" date="2020-12" db="EMBL/GenBank/DDBJ databases">
        <title>FDA dAtabase for Regulatory Grade micrObial Sequences (FDA-ARGOS): Supporting development and validation of Infectious Disease Dx tests.</title>
        <authorList>
            <person name="Sproer C."/>
            <person name="Gronow S."/>
            <person name="Severitt S."/>
            <person name="Schroder I."/>
            <person name="Tallon L."/>
            <person name="Sadzewicz L."/>
            <person name="Zhao X."/>
            <person name="Boylan J."/>
            <person name="Ott S."/>
            <person name="Bowen H."/>
            <person name="Vavikolanu K."/>
            <person name="Mehta A."/>
            <person name="Aluvathingal J."/>
            <person name="Nadendla S."/>
            <person name="Lowell S."/>
            <person name="Myers T."/>
            <person name="Yan Y."/>
            <person name="Sichtig H."/>
        </authorList>
    </citation>
    <scope>NUCLEOTIDE SEQUENCE [LARGE SCALE GENOMIC DNA]</scope>
    <source>
        <strain evidence="3 4">FDAARGOS_985</strain>
    </source>
</reference>
<keyword evidence="4" id="KW-1185">Reference proteome</keyword>
<evidence type="ECO:0000259" key="2">
    <source>
        <dbReference type="Pfam" id="PF00535"/>
    </source>
</evidence>
<dbReference type="Gene3D" id="3.90.550.10">
    <property type="entry name" value="Spore Coat Polysaccharide Biosynthesis Protein SpsA, Chain A"/>
    <property type="match status" value="1"/>
</dbReference>
<dbReference type="PANTHER" id="PTHR43685:SF14">
    <property type="entry name" value="GLYCOSYLTRANSFERASE 2-LIKE DOMAIN-CONTAINING PROTEIN"/>
    <property type="match status" value="1"/>
</dbReference>
<dbReference type="InterPro" id="IPR050834">
    <property type="entry name" value="Glycosyltransf_2"/>
</dbReference>
<dbReference type="Proteomes" id="UP000595220">
    <property type="component" value="Chromosome"/>
</dbReference>
<evidence type="ECO:0000256" key="1">
    <source>
        <dbReference type="SAM" id="MobiDB-lite"/>
    </source>
</evidence>
<name>A0AAP9Y5S4_9ACTO</name>
<evidence type="ECO:0000313" key="4">
    <source>
        <dbReference type="Proteomes" id="UP000595220"/>
    </source>
</evidence>
<dbReference type="RefSeq" id="WP_074632372.1">
    <property type="nucleotide sequence ID" value="NZ_CP066065.1"/>
</dbReference>
<accession>A0AAP9Y5S4</accession>